<organism evidence="3 4">
    <name type="scientific">Rhamnusium bicolor</name>
    <dbReference type="NCBI Taxonomy" id="1586634"/>
    <lineage>
        <taxon>Eukaryota</taxon>
        <taxon>Metazoa</taxon>
        <taxon>Ecdysozoa</taxon>
        <taxon>Arthropoda</taxon>
        <taxon>Hexapoda</taxon>
        <taxon>Insecta</taxon>
        <taxon>Pterygota</taxon>
        <taxon>Neoptera</taxon>
        <taxon>Endopterygota</taxon>
        <taxon>Coleoptera</taxon>
        <taxon>Polyphaga</taxon>
        <taxon>Cucujiformia</taxon>
        <taxon>Chrysomeloidea</taxon>
        <taxon>Cerambycidae</taxon>
        <taxon>Lepturinae</taxon>
        <taxon>Rhagiini</taxon>
        <taxon>Rhamnusium</taxon>
    </lineage>
</organism>
<evidence type="ECO:0000313" key="3">
    <source>
        <dbReference type="EMBL" id="KAJ8930435.1"/>
    </source>
</evidence>
<sequence>MTVRDGDYENSTLIGKYCRTKSEIITSTHNHLWIRYVNSLAARSSGYSPPLSLEARYTSTDIGKRL</sequence>
<dbReference type="Proteomes" id="UP001162156">
    <property type="component" value="Unassembled WGS sequence"/>
</dbReference>
<reference evidence="3" key="1">
    <citation type="journal article" date="2023" name="Insect Mol. Biol.">
        <title>Genome sequencing provides insights into the evolution of gene families encoding plant cell wall-degrading enzymes in longhorned beetles.</title>
        <authorList>
            <person name="Shin N.R."/>
            <person name="Okamura Y."/>
            <person name="Kirsch R."/>
            <person name="Pauchet Y."/>
        </authorList>
    </citation>
    <scope>NUCLEOTIDE SEQUENCE</scope>
    <source>
        <strain evidence="3">RBIC_L_NR</strain>
    </source>
</reference>
<proteinExistence type="predicted"/>
<protein>
    <recommendedName>
        <fullName evidence="2">CUB domain-containing protein</fullName>
    </recommendedName>
</protein>
<feature type="domain" description="CUB" evidence="2">
    <location>
        <begin position="2"/>
        <end position="48"/>
    </location>
</feature>
<accession>A0AAV8WW01</accession>
<dbReference type="InterPro" id="IPR000859">
    <property type="entry name" value="CUB_dom"/>
</dbReference>
<dbReference type="Gene3D" id="2.60.120.290">
    <property type="entry name" value="Spermadhesin, CUB domain"/>
    <property type="match status" value="1"/>
</dbReference>
<comment type="caution">
    <text evidence="3">The sequence shown here is derived from an EMBL/GenBank/DDBJ whole genome shotgun (WGS) entry which is preliminary data.</text>
</comment>
<keyword evidence="4" id="KW-1185">Reference proteome</keyword>
<evidence type="ECO:0000256" key="1">
    <source>
        <dbReference type="ARBA" id="ARBA00023157"/>
    </source>
</evidence>
<name>A0AAV8WW01_9CUCU</name>
<evidence type="ECO:0000259" key="2">
    <source>
        <dbReference type="Pfam" id="PF00431"/>
    </source>
</evidence>
<dbReference type="Pfam" id="PF00431">
    <property type="entry name" value="CUB"/>
    <property type="match status" value="1"/>
</dbReference>
<evidence type="ECO:0000313" key="4">
    <source>
        <dbReference type="Proteomes" id="UP001162156"/>
    </source>
</evidence>
<dbReference type="SUPFAM" id="SSF49854">
    <property type="entry name" value="Spermadhesin, CUB domain"/>
    <property type="match status" value="1"/>
</dbReference>
<dbReference type="EMBL" id="JANEYF010004667">
    <property type="protein sequence ID" value="KAJ8930435.1"/>
    <property type="molecule type" value="Genomic_DNA"/>
</dbReference>
<dbReference type="AlphaFoldDB" id="A0AAV8WW01"/>
<keyword evidence="1" id="KW-1015">Disulfide bond</keyword>
<gene>
    <name evidence="3" type="ORF">NQ314_016761</name>
</gene>
<dbReference type="InterPro" id="IPR035914">
    <property type="entry name" value="Sperma_CUB_dom_sf"/>
</dbReference>